<protein>
    <submittedName>
        <fullName evidence="1">Uncharacterized protein</fullName>
    </submittedName>
</protein>
<gene>
    <name evidence="1" type="ORF">D7S86_22530</name>
</gene>
<dbReference type="RefSeq" id="WP_121089570.1">
    <property type="nucleotide sequence ID" value="NZ_RBZU01000012.1"/>
</dbReference>
<name>A0A494XI35_9BURK</name>
<accession>A0A494XI35</accession>
<reference evidence="1 2" key="1">
    <citation type="submission" date="2018-10" db="EMBL/GenBank/DDBJ databases">
        <title>Robbsia sp. DHC34, isolated from soil.</title>
        <authorList>
            <person name="Gao Z.-H."/>
            <person name="Qiu L.-H."/>
        </authorList>
    </citation>
    <scope>NUCLEOTIDE SEQUENCE [LARGE SCALE GENOMIC DNA]</scope>
    <source>
        <strain evidence="1 2">DHC34</strain>
    </source>
</reference>
<dbReference type="OrthoDB" id="9110098at2"/>
<dbReference type="AlphaFoldDB" id="A0A494XI35"/>
<proteinExistence type="predicted"/>
<sequence>MNTALPSTSGPVNLPLSGSVPITQSFNPWMLNLPLLAGYVGSYTVNVGNSSNPAVEQAALSVASYGKQLGRIEDVLVLLLQHIKLTGLDADTAKQLEAFKLMDVADDALPRLRSMLEELSHAKKQKQG</sequence>
<dbReference type="EMBL" id="RBZU01000012">
    <property type="protein sequence ID" value="RKP47744.1"/>
    <property type="molecule type" value="Genomic_DNA"/>
</dbReference>
<organism evidence="1 2">
    <name type="scientific">Pararobbsia silviterrae</name>
    <dbReference type="NCBI Taxonomy" id="1792498"/>
    <lineage>
        <taxon>Bacteria</taxon>
        <taxon>Pseudomonadati</taxon>
        <taxon>Pseudomonadota</taxon>
        <taxon>Betaproteobacteria</taxon>
        <taxon>Burkholderiales</taxon>
        <taxon>Burkholderiaceae</taxon>
        <taxon>Pararobbsia</taxon>
    </lineage>
</organism>
<evidence type="ECO:0000313" key="1">
    <source>
        <dbReference type="EMBL" id="RKP47744.1"/>
    </source>
</evidence>
<comment type="caution">
    <text evidence="1">The sequence shown here is derived from an EMBL/GenBank/DDBJ whole genome shotgun (WGS) entry which is preliminary data.</text>
</comment>
<evidence type="ECO:0000313" key="2">
    <source>
        <dbReference type="Proteomes" id="UP000270342"/>
    </source>
</evidence>
<keyword evidence="2" id="KW-1185">Reference proteome</keyword>
<dbReference type="Proteomes" id="UP000270342">
    <property type="component" value="Unassembled WGS sequence"/>
</dbReference>